<organism evidence="2 3">
    <name type="scientific">Photobacterium profundum 3TCK</name>
    <dbReference type="NCBI Taxonomy" id="314280"/>
    <lineage>
        <taxon>Bacteria</taxon>
        <taxon>Pseudomonadati</taxon>
        <taxon>Pseudomonadota</taxon>
        <taxon>Gammaproteobacteria</taxon>
        <taxon>Vibrionales</taxon>
        <taxon>Vibrionaceae</taxon>
        <taxon>Photobacterium</taxon>
    </lineage>
</organism>
<dbReference type="Proteomes" id="UP000003789">
    <property type="component" value="Unassembled WGS sequence"/>
</dbReference>
<dbReference type="Gene3D" id="1.10.3480.10">
    <property type="entry name" value="TorD-like"/>
    <property type="match status" value="1"/>
</dbReference>
<accession>Q1ZA47</accession>
<dbReference type="RefSeq" id="WP_006228947.1">
    <property type="nucleotide sequence ID" value="NZ_CH724134.1"/>
</dbReference>
<evidence type="ECO:0000256" key="1">
    <source>
        <dbReference type="ARBA" id="ARBA00023186"/>
    </source>
</evidence>
<evidence type="ECO:0000313" key="3">
    <source>
        <dbReference type="Proteomes" id="UP000003789"/>
    </source>
</evidence>
<sequence length="215" mass="24453">MKDNYQEDILILNILAKFYLSPPLIDAINCLIENSFDVTEGSYATDWQTLTATLKNLALSDKLENEIKEQAADHLLLFVGLGMPKAPPWGSVYLHDENLLLQDSTFALKAFVDENQLEFKPLERQPIDHIGFCLEILALLLERVDLNQHNETPKRNVRIFLSQHLLPWINCCLTLLITNAETGFYRLIGLITQNLINDLAISLNASAPENVKIYF</sequence>
<dbReference type="PANTHER" id="PTHR34227">
    <property type="entry name" value="CHAPERONE PROTEIN YCDY"/>
    <property type="match status" value="1"/>
</dbReference>
<name>Q1ZA47_9GAMM</name>
<comment type="caution">
    <text evidence="2">The sequence shown here is derived from an EMBL/GenBank/DDBJ whole genome shotgun (WGS) entry which is preliminary data.</text>
</comment>
<dbReference type="OrthoDB" id="3174863at2"/>
<dbReference type="InterPro" id="IPR020945">
    <property type="entry name" value="DMSO/NO3_reduct_chaperone"/>
</dbReference>
<dbReference type="EMBL" id="AAPH01000001">
    <property type="protein sequence ID" value="EAS45645.1"/>
    <property type="molecule type" value="Genomic_DNA"/>
</dbReference>
<dbReference type="InterPro" id="IPR036411">
    <property type="entry name" value="TorD-like_sf"/>
</dbReference>
<dbReference type="HOGENOM" id="CLU_077650_7_1_6"/>
<protein>
    <submittedName>
        <fullName evidence="2">Uncharacterized protein</fullName>
    </submittedName>
</protein>
<evidence type="ECO:0000313" key="2">
    <source>
        <dbReference type="EMBL" id="EAS45645.1"/>
    </source>
</evidence>
<reference evidence="2 3" key="1">
    <citation type="submission" date="2006-03" db="EMBL/GenBank/DDBJ databases">
        <authorList>
            <person name="Bartlett D.H."/>
            <person name="Valle G."/>
            <person name="Lauro F.M."/>
            <person name="Vezzi A."/>
            <person name="Simonato F."/>
            <person name="Eloe E."/>
            <person name="Vitulo N."/>
            <person name="Stratton T.K."/>
            <person name="D'angelo M."/>
            <person name="Ferriera S."/>
            <person name="Johnson J."/>
            <person name="Kravitz S."/>
            <person name="Beeson K."/>
            <person name="Sutton G."/>
            <person name="Rogers Y."/>
            <person name="Friedman R."/>
            <person name="Frazier M."/>
            <person name="Venter J.C."/>
        </authorList>
    </citation>
    <scope>NUCLEOTIDE SEQUENCE [LARGE SCALE GENOMIC DNA]</scope>
    <source>
        <strain evidence="2 3">3TCK</strain>
    </source>
</reference>
<keyword evidence="1" id="KW-0143">Chaperone</keyword>
<proteinExistence type="predicted"/>
<dbReference type="AlphaFoldDB" id="Q1ZA47"/>
<gene>
    <name evidence="2" type="ORF">P3TCK_04691</name>
</gene>
<dbReference type="Pfam" id="PF02613">
    <property type="entry name" value="Nitrate_red_del"/>
    <property type="match status" value="1"/>
</dbReference>
<dbReference type="InterPro" id="IPR050289">
    <property type="entry name" value="TorD/DmsD_chaperones"/>
</dbReference>
<dbReference type="SUPFAM" id="SSF89155">
    <property type="entry name" value="TorD-like"/>
    <property type="match status" value="1"/>
</dbReference>
<dbReference type="PANTHER" id="PTHR34227:SF13">
    <property type="entry name" value="TAT PROOFREADING CHAPERONE DMSD-RELATED"/>
    <property type="match status" value="1"/>
</dbReference>